<dbReference type="GO" id="GO:0045944">
    <property type="term" value="P:positive regulation of transcription by RNA polymerase II"/>
    <property type="evidence" value="ECO:0007669"/>
    <property type="project" value="TreeGrafter"/>
</dbReference>
<sequence>MSDQPKPKKAKRQQYSRNGCLACKKRKVKCDEGLPACGRCTRLDAECTYYRVFKFQAAKEEPETVSEGLTNLLSNQELLFGDIVGLNENFLFDDSTSHVNDNIQLLLPDFDSLSNKNANLITNQSDTVTDSSSVYIPQFSPTAINFYDNDTLQRYDYLLNLSKSLNEFEINNIADNLKINFSETIHLQSFVKNVHLVLFPLATSYLKSPFITTFLKESTQSTYLLNAMLASGARFLFEKAKIDKELHLKSGKVDKTFLEGVDSQIELNDKYRVHYLSNCFNSLKLILDNLDESNDLSNNVESALLTSLLLTADLSSNRDDKWLLHLHGAKQFLSKYNSSNFETSLPLVLSRYLFSSLEISSGMATGSQSSLDLMEFQTWIPIPLNHGPLDMLAKFGLVIDGKIDGEHLEGGYKMYFGFSDHVIETIKCVIFAKKKKIVEPDVIVNIFKLIDKAKQFQIINNVSPFMIPVTNKYHPLYQGYDKVQLVLSGYYHLNSSKDETQNWYSFFDFLQILRIDCIYLYVLTSDKFVCCEYDSGMVQKLVKKCIQSFSFLISLNDNMSQQQFEELQKHYNEELVVNQKDVKLSKDSKVDLDDTGLDKLLVKVGKLPDIDFNDYLQYQIDHRICMFQWCLLIIGYCCVDYKDKLIVDCLMNKLWLVGIKSAKIIIEKVTRIWNLRRLKVNCGYLGNKVSLDRGFNGRFFVESDSYFPFT</sequence>
<dbReference type="OrthoDB" id="416217at2759"/>
<dbReference type="InterPro" id="IPR001138">
    <property type="entry name" value="Zn2Cys6_DnaBD"/>
</dbReference>
<feature type="domain" description="Zn(2)-C6 fungal-type" evidence="3">
    <location>
        <begin position="19"/>
        <end position="49"/>
    </location>
</feature>
<dbReference type="PANTHER" id="PTHR37534">
    <property type="entry name" value="TRANSCRIPTIONAL ACTIVATOR PROTEIN UGA3"/>
    <property type="match status" value="1"/>
</dbReference>
<gene>
    <name evidence="4" type="ORF">CANARDRAFT_8412</name>
</gene>
<name>A0A1E4SZF8_9ASCO</name>
<evidence type="ECO:0000256" key="2">
    <source>
        <dbReference type="ARBA" id="ARBA00023242"/>
    </source>
</evidence>
<dbReference type="GO" id="GO:0005634">
    <property type="term" value="C:nucleus"/>
    <property type="evidence" value="ECO:0007669"/>
    <property type="project" value="UniProtKB-SubCell"/>
</dbReference>
<dbReference type="Pfam" id="PF00172">
    <property type="entry name" value="Zn_clus"/>
    <property type="match status" value="1"/>
</dbReference>
<dbReference type="CDD" id="cd00067">
    <property type="entry name" value="GAL4"/>
    <property type="match status" value="1"/>
</dbReference>
<keyword evidence="2" id="KW-0539">Nucleus</keyword>
<evidence type="ECO:0000313" key="5">
    <source>
        <dbReference type="Proteomes" id="UP000094801"/>
    </source>
</evidence>
<keyword evidence="5" id="KW-1185">Reference proteome</keyword>
<evidence type="ECO:0000256" key="1">
    <source>
        <dbReference type="ARBA" id="ARBA00004123"/>
    </source>
</evidence>
<dbReference type="PANTHER" id="PTHR37534:SF49">
    <property type="entry name" value="LYSINE BIOSYNTHESIS REGULATORY PROTEIN LYS14"/>
    <property type="match status" value="1"/>
</dbReference>
<evidence type="ECO:0000259" key="3">
    <source>
        <dbReference type="PROSITE" id="PS50048"/>
    </source>
</evidence>
<protein>
    <recommendedName>
        <fullName evidence="3">Zn(2)-C6 fungal-type domain-containing protein</fullName>
    </recommendedName>
</protein>
<reference evidence="5" key="1">
    <citation type="submission" date="2016-04" db="EMBL/GenBank/DDBJ databases">
        <title>Comparative genomics of biotechnologically important yeasts.</title>
        <authorList>
            <consortium name="DOE Joint Genome Institute"/>
            <person name="Riley R."/>
            <person name="Haridas S."/>
            <person name="Wolfe K.H."/>
            <person name="Lopes M.R."/>
            <person name="Hittinger C.T."/>
            <person name="Goker M."/>
            <person name="Salamov A."/>
            <person name="Wisecaver J."/>
            <person name="Long T.M."/>
            <person name="Aerts A.L."/>
            <person name="Barry K."/>
            <person name="Choi C."/>
            <person name="Clum A."/>
            <person name="Coughlan A.Y."/>
            <person name="Deshpande S."/>
            <person name="Douglass A.P."/>
            <person name="Hanson S.J."/>
            <person name="Klenk H.-P."/>
            <person name="Labutti K."/>
            <person name="Lapidus A."/>
            <person name="Lindquist E."/>
            <person name="Lipzen A."/>
            <person name="Meier-Kolthoff J.P."/>
            <person name="Ohm R.A."/>
            <person name="Otillar R.P."/>
            <person name="Pangilinan J."/>
            <person name="Peng Y."/>
            <person name="Rokas A."/>
            <person name="Rosa C.A."/>
            <person name="Scheuner C."/>
            <person name="Sibirny A.A."/>
            <person name="Slot J.C."/>
            <person name="Stielow J.B."/>
            <person name="Sun H."/>
            <person name="Kurtzman C.P."/>
            <person name="Blackwell M."/>
            <person name="Grigoriev I.V."/>
            <person name="Jeffries T.W."/>
        </authorList>
    </citation>
    <scope>NUCLEOTIDE SEQUENCE [LARGE SCALE GENOMIC DNA]</scope>
    <source>
        <strain evidence="5">NRRL YB-2248</strain>
    </source>
</reference>
<comment type="subcellular location">
    <subcellularLocation>
        <location evidence="1">Nucleus</location>
    </subcellularLocation>
</comment>
<accession>A0A1E4SZF8</accession>
<dbReference type="GO" id="GO:0000976">
    <property type="term" value="F:transcription cis-regulatory region binding"/>
    <property type="evidence" value="ECO:0007669"/>
    <property type="project" value="TreeGrafter"/>
</dbReference>
<dbReference type="EMBL" id="KV453855">
    <property type="protein sequence ID" value="ODV84842.1"/>
    <property type="molecule type" value="Genomic_DNA"/>
</dbReference>
<dbReference type="GO" id="GO:0000981">
    <property type="term" value="F:DNA-binding transcription factor activity, RNA polymerase II-specific"/>
    <property type="evidence" value="ECO:0007669"/>
    <property type="project" value="InterPro"/>
</dbReference>
<dbReference type="Pfam" id="PF11951">
    <property type="entry name" value="Fungal_trans_2"/>
    <property type="match status" value="1"/>
</dbReference>
<evidence type="ECO:0000313" key="4">
    <source>
        <dbReference type="EMBL" id="ODV84842.1"/>
    </source>
</evidence>
<dbReference type="PROSITE" id="PS50048">
    <property type="entry name" value="ZN2_CY6_FUNGAL_2"/>
    <property type="match status" value="1"/>
</dbReference>
<organism evidence="4 5">
    <name type="scientific">[Candida] arabinofermentans NRRL YB-2248</name>
    <dbReference type="NCBI Taxonomy" id="983967"/>
    <lineage>
        <taxon>Eukaryota</taxon>
        <taxon>Fungi</taxon>
        <taxon>Dikarya</taxon>
        <taxon>Ascomycota</taxon>
        <taxon>Saccharomycotina</taxon>
        <taxon>Pichiomycetes</taxon>
        <taxon>Pichiales</taxon>
        <taxon>Pichiaceae</taxon>
        <taxon>Ogataea</taxon>
        <taxon>Ogataea/Candida clade</taxon>
    </lineage>
</organism>
<proteinExistence type="predicted"/>
<dbReference type="SUPFAM" id="SSF57701">
    <property type="entry name" value="Zn2/Cys6 DNA-binding domain"/>
    <property type="match status" value="1"/>
</dbReference>
<dbReference type="SMART" id="SM00066">
    <property type="entry name" value="GAL4"/>
    <property type="match status" value="1"/>
</dbReference>
<dbReference type="InterPro" id="IPR021858">
    <property type="entry name" value="Fun_TF"/>
</dbReference>
<dbReference type="PROSITE" id="PS00463">
    <property type="entry name" value="ZN2_CY6_FUNGAL_1"/>
    <property type="match status" value="1"/>
</dbReference>
<dbReference type="STRING" id="983967.A0A1E4SZF8"/>
<dbReference type="Gene3D" id="4.10.240.10">
    <property type="entry name" value="Zn(2)-C6 fungal-type DNA-binding domain"/>
    <property type="match status" value="1"/>
</dbReference>
<dbReference type="Proteomes" id="UP000094801">
    <property type="component" value="Unassembled WGS sequence"/>
</dbReference>
<dbReference type="InterPro" id="IPR036864">
    <property type="entry name" value="Zn2-C6_fun-type_DNA-bd_sf"/>
</dbReference>
<dbReference type="AlphaFoldDB" id="A0A1E4SZF8"/>
<dbReference type="GO" id="GO:0008270">
    <property type="term" value="F:zinc ion binding"/>
    <property type="evidence" value="ECO:0007669"/>
    <property type="project" value="InterPro"/>
</dbReference>